<dbReference type="RefSeq" id="WP_270067930.1">
    <property type="nucleotide sequence ID" value="NZ_JARQZE010000007.1"/>
</dbReference>
<name>A0ABW3WEL4_9RHOO</name>
<evidence type="ECO:0000313" key="2">
    <source>
        <dbReference type="Proteomes" id="UP001597158"/>
    </source>
</evidence>
<protein>
    <submittedName>
        <fullName evidence="1">Uncharacterized protein</fullName>
    </submittedName>
</protein>
<keyword evidence="2" id="KW-1185">Reference proteome</keyword>
<proteinExistence type="predicted"/>
<dbReference type="EMBL" id="JBHTMC010000013">
    <property type="protein sequence ID" value="MFD1263392.1"/>
    <property type="molecule type" value="Genomic_DNA"/>
</dbReference>
<organism evidence="1 2">
    <name type="scientific">Thauera mechernichensis</name>
    <dbReference type="NCBI Taxonomy" id="82788"/>
    <lineage>
        <taxon>Bacteria</taxon>
        <taxon>Pseudomonadati</taxon>
        <taxon>Pseudomonadota</taxon>
        <taxon>Betaproteobacteria</taxon>
        <taxon>Rhodocyclales</taxon>
        <taxon>Zoogloeaceae</taxon>
        <taxon>Thauera</taxon>
    </lineage>
</organism>
<reference evidence="2" key="1">
    <citation type="journal article" date="2019" name="Int. J. Syst. Evol. Microbiol.">
        <title>The Global Catalogue of Microorganisms (GCM) 10K type strain sequencing project: providing services to taxonomists for standard genome sequencing and annotation.</title>
        <authorList>
            <consortium name="The Broad Institute Genomics Platform"/>
            <consortium name="The Broad Institute Genome Sequencing Center for Infectious Disease"/>
            <person name="Wu L."/>
            <person name="Ma J."/>
        </authorList>
    </citation>
    <scope>NUCLEOTIDE SEQUENCE [LARGE SCALE GENOMIC DNA]</scope>
    <source>
        <strain evidence="2">CCUG 48884</strain>
    </source>
</reference>
<comment type="caution">
    <text evidence="1">The sequence shown here is derived from an EMBL/GenBank/DDBJ whole genome shotgun (WGS) entry which is preliminary data.</text>
</comment>
<dbReference type="Proteomes" id="UP001597158">
    <property type="component" value="Unassembled WGS sequence"/>
</dbReference>
<accession>A0ABW3WEL4</accession>
<evidence type="ECO:0000313" key="1">
    <source>
        <dbReference type="EMBL" id="MFD1263392.1"/>
    </source>
</evidence>
<sequence length="163" mass="17940">MTCFVKTARGQEELTTRSGRLGARARRLLILADGQRTLDELTRLSGDENAAATLQELEDGGFLERVAAAPPAGGAVPTPNAVQALAGAPGGAKDLQMARDFMMNTLRTFNGPYAKLDLVKRIHASRREEELRELFDEWLQAITETTMGRKRADELSERLLKVM</sequence>
<gene>
    <name evidence="1" type="ORF">ACFQ4M_07320</name>
</gene>